<dbReference type="InterPro" id="IPR046358">
    <property type="entry name" value="Flagellin_C"/>
</dbReference>
<keyword evidence="7" id="KW-0282">Flagellum</keyword>
<dbReference type="PANTHER" id="PTHR42792:SF2">
    <property type="entry name" value="FLAGELLIN"/>
    <property type="match status" value="1"/>
</dbReference>
<dbReference type="InterPro" id="IPR010810">
    <property type="entry name" value="Flagellin_hook_IN_motif"/>
</dbReference>
<organism evidence="7 8">
    <name type="scientific">Oryzomicrobium terrae</name>
    <dbReference type="NCBI Taxonomy" id="1735038"/>
    <lineage>
        <taxon>Bacteria</taxon>
        <taxon>Pseudomonadati</taxon>
        <taxon>Pseudomonadota</taxon>
        <taxon>Betaproteobacteria</taxon>
        <taxon>Rhodocyclales</taxon>
        <taxon>Rhodocyclaceae</taxon>
        <taxon>Oryzomicrobium</taxon>
    </lineage>
</organism>
<evidence type="ECO:0000256" key="4">
    <source>
        <dbReference type="RuleBase" id="RU362073"/>
    </source>
</evidence>
<name>A0A5C1E657_9RHOO</name>
<dbReference type="InterPro" id="IPR001492">
    <property type="entry name" value="Flagellin"/>
</dbReference>
<dbReference type="PANTHER" id="PTHR42792">
    <property type="entry name" value="FLAGELLIN"/>
    <property type="match status" value="1"/>
</dbReference>
<protein>
    <recommendedName>
        <fullName evidence="4">Flagellin</fullName>
    </recommendedName>
</protein>
<dbReference type="GO" id="GO:0005198">
    <property type="term" value="F:structural molecule activity"/>
    <property type="evidence" value="ECO:0007669"/>
    <property type="project" value="UniProtKB-UniRule"/>
</dbReference>
<accession>A0A5C1E657</accession>
<feature type="domain" description="Flagellin N-terminal" evidence="5">
    <location>
        <begin position="5"/>
        <end position="141"/>
    </location>
</feature>
<feature type="domain" description="Flagellin C-terminal" evidence="6">
    <location>
        <begin position="421"/>
        <end position="506"/>
    </location>
</feature>
<dbReference type="PRINTS" id="PR00207">
    <property type="entry name" value="FLAGELLIN"/>
</dbReference>
<evidence type="ECO:0000256" key="2">
    <source>
        <dbReference type="ARBA" id="ARBA00022525"/>
    </source>
</evidence>
<dbReference type="SUPFAM" id="SSF64518">
    <property type="entry name" value="Phase 1 flagellin"/>
    <property type="match status" value="1"/>
</dbReference>
<dbReference type="KEGG" id="otr:OTERR_09250"/>
<dbReference type="GO" id="GO:0005576">
    <property type="term" value="C:extracellular region"/>
    <property type="evidence" value="ECO:0007669"/>
    <property type="project" value="UniProtKB-SubCell"/>
</dbReference>
<evidence type="ECO:0000313" key="7">
    <source>
        <dbReference type="EMBL" id="QEL64401.1"/>
    </source>
</evidence>
<dbReference type="RefSeq" id="WP_149425002.1">
    <property type="nucleotide sequence ID" value="NZ_CP022579.1"/>
</dbReference>
<dbReference type="InterPro" id="IPR042187">
    <property type="entry name" value="Flagellin_C_sub2"/>
</dbReference>
<comment type="subcellular location">
    <subcellularLocation>
        <location evidence="4">Secreted</location>
    </subcellularLocation>
    <subcellularLocation>
        <location evidence="4">Bacterial flagellum</location>
    </subcellularLocation>
</comment>
<evidence type="ECO:0000256" key="1">
    <source>
        <dbReference type="ARBA" id="ARBA00005709"/>
    </source>
</evidence>
<evidence type="ECO:0000256" key="3">
    <source>
        <dbReference type="ARBA" id="ARBA00023143"/>
    </source>
</evidence>
<dbReference type="Gene3D" id="1.20.1330.10">
    <property type="entry name" value="f41 fragment of flagellin, N-terminal domain"/>
    <property type="match status" value="2"/>
</dbReference>
<dbReference type="GO" id="GO:0009288">
    <property type="term" value="C:bacterial-type flagellum"/>
    <property type="evidence" value="ECO:0007669"/>
    <property type="project" value="UniProtKB-SubCell"/>
</dbReference>
<keyword evidence="8" id="KW-1185">Reference proteome</keyword>
<evidence type="ECO:0000259" key="6">
    <source>
        <dbReference type="Pfam" id="PF00700"/>
    </source>
</evidence>
<reference evidence="7 8" key="1">
    <citation type="submission" date="2017-07" db="EMBL/GenBank/DDBJ databases">
        <title>Complete genome sequence of Oryzomicrobium terrae TPP412.</title>
        <authorList>
            <person name="Chiu L.-W."/>
            <person name="Lo K.-J."/>
            <person name="Tsai Y.-M."/>
            <person name="Lin S.-S."/>
            <person name="Kuo C.-H."/>
            <person name="Liu C.-T."/>
        </authorList>
    </citation>
    <scope>NUCLEOTIDE SEQUENCE [LARGE SCALE GENOMIC DNA]</scope>
    <source>
        <strain evidence="7 8">TPP412</strain>
    </source>
</reference>
<dbReference type="Gene3D" id="3.30.70.2120">
    <property type="match status" value="1"/>
</dbReference>
<evidence type="ECO:0000259" key="5">
    <source>
        <dbReference type="Pfam" id="PF00669"/>
    </source>
</evidence>
<dbReference type="InterPro" id="IPR001029">
    <property type="entry name" value="Flagellin_N"/>
</dbReference>
<keyword evidence="7" id="KW-0966">Cell projection</keyword>
<evidence type="ECO:0000313" key="8">
    <source>
        <dbReference type="Proteomes" id="UP000323671"/>
    </source>
</evidence>
<dbReference type="AlphaFoldDB" id="A0A5C1E657"/>
<sequence>MPSVINTNVSSLNAQRNLNTSQSSLQTSLQRLSSGLRINSAKDDAAGLAISERFTAQIRGLSQAQRNANDGISMSQTAEGALQSSGDILQRIRELAVQSSNATNSASDRQALNAEVGQLTSELNRIAGTTEFNGQKLLDGSFGTATFQVGANAGQSIQATTANFQTNQYGNYRIGSQAATATNSRGDLTANSSLGTAVSTAKTAVAYVAGTEPTSAIAADTVTINGAVGSKTVTVSAGDSAKTVAANINKATGNTGVTASAKTEIDMTGLTAGASYKLDVYSDNTTASTISFTVGSAVNADGLSAAVNAFNDVSSKTGVTARVNDAGNGITLLNSSGESIAIGNASSGAAASINVGTQAVGANQGTTVNGQLTLDSDKSFSITTTATTAATTFFTGTTASAQLQKVSDLDVSSVDAAQRTLAIVDAAMSAVNGQRAKFGALQSRFETTIANLQSTSENMSASRSRTRDADFAAETANLTRGQILQQAGTAMLSQANALPNQVLSLLR</sequence>
<dbReference type="Gene3D" id="6.10.10.10">
    <property type="entry name" value="Flagellar export chaperone, C-terminal domain"/>
    <property type="match status" value="1"/>
</dbReference>
<keyword evidence="3 4" id="KW-0975">Bacterial flagellum</keyword>
<proteinExistence type="inferred from homology"/>
<dbReference type="Proteomes" id="UP000323671">
    <property type="component" value="Chromosome"/>
</dbReference>
<comment type="function">
    <text evidence="4">Flagellin is the subunit protein which polymerizes to form the filaments of bacterial flagella.</text>
</comment>
<dbReference type="EMBL" id="CP022579">
    <property type="protein sequence ID" value="QEL64401.1"/>
    <property type="molecule type" value="Genomic_DNA"/>
</dbReference>
<keyword evidence="2 4" id="KW-0964">Secreted</keyword>
<dbReference type="Pfam" id="PF07196">
    <property type="entry name" value="Flagellin_IN"/>
    <property type="match status" value="1"/>
</dbReference>
<comment type="similarity">
    <text evidence="1 4">Belongs to the bacterial flagellin family.</text>
</comment>
<keyword evidence="7" id="KW-0969">Cilium</keyword>
<dbReference type="Pfam" id="PF00700">
    <property type="entry name" value="Flagellin_C"/>
    <property type="match status" value="1"/>
</dbReference>
<dbReference type="Pfam" id="PF00669">
    <property type="entry name" value="Flagellin_N"/>
    <property type="match status" value="1"/>
</dbReference>
<gene>
    <name evidence="7" type="primary">flgL</name>
    <name evidence="7" type="ORF">OTERR_09250</name>
</gene>